<dbReference type="AlphaFoldDB" id="A0A8S7IBE7"/>
<dbReference type="GO" id="GO:0003677">
    <property type="term" value="F:DNA binding"/>
    <property type="evidence" value="ECO:0007669"/>
    <property type="project" value="UniProtKB-KW"/>
</dbReference>
<feature type="compositionally biased region" description="Polar residues" evidence="1">
    <location>
        <begin position="72"/>
        <end position="89"/>
    </location>
</feature>
<dbReference type="EMBL" id="AASEPP010000061">
    <property type="protein sequence ID" value="EFC2248854.1"/>
    <property type="molecule type" value="Genomic_DNA"/>
</dbReference>
<name>A0A8S7IBE7_ECOLX</name>
<sequence>MDGGWMYKTQSDISAETALTRDEQETARKRLVALGVLEEKLRGIPAIMHYRINTERLEALLIEQVKPDTKADSNGSSAANIKNVGTPQSEAGQYREQVCGNPANCGVETPQTVMRDHRKPSCGNPANIHTGDYTENTHEITHETKNTIGASADASAPARSARQEYSPEFEQAWQEYPKRAGGNSKSAAFKAWKARIREGVTPETMLDGVRRYAAWVRATGNTGTQFVKQAATFFGPDRHFEDFWQQPAALGGGRQRQIDILSGLGAMSDEFGKSSDNLTF</sequence>
<evidence type="ECO:0000256" key="1">
    <source>
        <dbReference type="SAM" id="MobiDB-lite"/>
    </source>
</evidence>
<proteinExistence type="predicted"/>
<accession>A0A8S7IBE7</accession>
<keyword evidence="2" id="KW-0238">DNA-binding</keyword>
<organism evidence="2 3">
    <name type="scientific">Escherichia coli</name>
    <dbReference type="NCBI Taxonomy" id="562"/>
    <lineage>
        <taxon>Bacteria</taxon>
        <taxon>Pseudomonadati</taxon>
        <taxon>Pseudomonadota</taxon>
        <taxon>Gammaproteobacteria</taxon>
        <taxon>Enterobacterales</taxon>
        <taxon>Enterobacteriaceae</taxon>
        <taxon>Escherichia</taxon>
    </lineage>
</organism>
<evidence type="ECO:0000313" key="3">
    <source>
        <dbReference type="Proteomes" id="UP000531916"/>
    </source>
</evidence>
<evidence type="ECO:0000313" key="2">
    <source>
        <dbReference type="EMBL" id="EFC2248854.1"/>
    </source>
</evidence>
<feature type="region of interest" description="Disordered" evidence="1">
    <location>
        <begin position="69"/>
        <end position="89"/>
    </location>
</feature>
<gene>
    <name evidence="2" type="ORF">E5H86_24270</name>
</gene>
<reference evidence="2 3" key="1">
    <citation type="submission" date="2019-04" db="EMBL/GenBank/DDBJ databases">
        <authorList>
            <consortium name="NARMS: The National Antimicrobial Resistance Monitoring System"/>
        </authorList>
    </citation>
    <scope>NUCLEOTIDE SEQUENCE [LARGE SCALE GENOMIC DNA]</scope>
    <source>
        <strain evidence="2 3">FSIS11919500</strain>
    </source>
</reference>
<comment type="caution">
    <text evidence="2">The sequence shown here is derived from an EMBL/GenBank/DDBJ whole genome shotgun (WGS) entry which is preliminary data.</text>
</comment>
<protein>
    <submittedName>
        <fullName evidence="2">DNA-binding protein</fullName>
    </submittedName>
</protein>
<dbReference type="Proteomes" id="UP000531916">
    <property type="component" value="Unassembled WGS sequence"/>
</dbReference>